<keyword evidence="3 6" id="KW-0812">Transmembrane</keyword>
<keyword evidence="2" id="KW-1003">Cell membrane</keyword>
<dbReference type="InterPro" id="IPR001123">
    <property type="entry name" value="LeuE-type"/>
</dbReference>
<dbReference type="RefSeq" id="WP_266086005.1">
    <property type="nucleotide sequence ID" value="NZ_RKLV01000002.1"/>
</dbReference>
<reference evidence="7" key="1">
    <citation type="submission" date="2022-09" db="EMBL/GenBank/DDBJ databases">
        <title>Haloadaptaus new haloarchaeum isolated from saline soil.</title>
        <authorList>
            <person name="Duran-Viseras A."/>
            <person name="Sanchez-Porro C."/>
            <person name="Ventosa A."/>
        </authorList>
    </citation>
    <scope>NUCLEOTIDE SEQUENCE</scope>
    <source>
        <strain evidence="7">F3-133</strain>
    </source>
</reference>
<accession>A0A9Q4C2T0</accession>
<evidence type="ECO:0000256" key="1">
    <source>
        <dbReference type="ARBA" id="ARBA00004651"/>
    </source>
</evidence>
<dbReference type="Proteomes" id="UP001149411">
    <property type="component" value="Unassembled WGS sequence"/>
</dbReference>
<comment type="subcellular location">
    <subcellularLocation>
        <location evidence="1">Cell membrane</location>
        <topology evidence="1">Multi-pass membrane protein</topology>
    </subcellularLocation>
</comment>
<evidence type="ECO:0000256" key="3">
    <source>
        <dbReference type="ARBA" id="ARBA00022692"/>
    </source>
</evidence>
<evidence type="ECO:0000256" key="5">
    <source>
        <dbReference type="ARBA" id="ARBA00023136"/>
    </source>
</evidence>
<evidence type="ECO:0000256" key="4">
    <source>
        <dbReference type="ARBA" id="ARBA00022989"/>
    </source>
</evidence>
<dbReference type="GO" id="GO:0006865">
    <property type="term" value="P:amino acid transport"/>
    <property type="evidence" value="ECO:0007669"/>
    <property type="project" value="InterPro"/>
</dbReference>
<protein>
    <submittedName>
        <fullName evidence="7">LysE family transporter</fullName>
    </submittedName>
</protein>
<feature type="transmembrane region" description="Helical" evidence="6">
    <location>
        <begin position="111"/>
        <end position="133"/>
    </location>
</feature>
<dbReference type="PANTHER" id="PTHR38825">
    <property type="entry name" value="LYSINE EXPORTER PROTEIN (LYSE/YGGA)"/>
    <property type="match status" value="1"/>
</dbReference>
<evidence type="ECO:0000313" key="7">
    <source>
        <dbReference type="EMBL" id="MCX2818263.1"/>
    </source>
</evidence>
<evidence type="ECO:0000256" key="6">
    <source>
        <dbReference type="SAM" id="Phobius"/>
    </source>
</evidence>
<dbReference type="EMBL" id="RKLV01000002">
    <property type="protein sequence ID" value="MCX2818263.1"/>
    <property type="molecule type" value="Genomic_DNA"/>
</dbReference>
<organism evidence="7 8">
    <name type="scientific">Halorutilus salinus</name>
    <dbReference type="NCBI Taxonomy" id="2487751"/>
    <lineage>
        <taxon>Archaea</taxon>
        <taxon>Methanobacteriati</taxon>
        <taxon>Methanobacteriota</taxon>
        <taxon>Stenosarchaea group</taxon>
        <taxon>Halobacteria</taxon>
        <taxon>Halorutilales</taxon>
        <taxon>Halorutilaceae</taxon>
        <taxon>Halorutilus</taxon>
    </lineage>
</organism>
<dbReference type="AlphaFoldDB" id="A0A9Q4C2T0"/>
<gene>
    <name evidence="7" type="ORF">EGH25_02710</name>
</gene>
<feature type="transmembrane region" description="Helical" evidence="6">
    <location>
        <begin position="184"/>
        <end position="205"/>
    </location>
</feature>
<dbReference type="Pfam" id="PF01810">
    <property type="entry name" value="LysE"/>
    <property type="match status" value="1"/>
</dbReference>
<sequence>MSATASLVSLVVGGALAFSLVAPPGPMNALIADETAARGWFAGFRSGLGAFASDTVFCALALSGAVTVAGSPTVRSVAAMVGGVFMFYLAYDALRDARARTPTESRGFTKALVLGLTNPYQIGWWLTAGVALVQPSPVEVAGETVVVGGVTVLVGFFAGILVWITAFPALLVRAGDRLEGFEKGVSYVSAAVLSVFGVAFVYYAVL</sequence>
<dbReference type="PANTHER" id="PTHR38825:SF2">
    <property type="entry name" value="LYSINE TRANSPORTER LYSE"/>
    <property type="match status" value="1"/>
</dbReference>
<name>A0A9Q4C2T0_9EURY</name>
<keyword evidence="4 6" id="KW-1133">Transmembrane helix</keyword>
<keyword evidence="8" id="KW-1185">Reference proteome</keyword>
<keyword evidence="5 6" id="KW-0472">Membrane</keyword>
<feature type="transmembrane region" description="Helical" evidence="6">
    <location>
        <begin position="145"/>
        <end position="172"/>
    </location>
</feature>
<dbReference type="GO" id="GO:0005886">
    <property type="term" value="C:plasma membrane"/>
    <property type="evidence" value="ECO:0007669"/>
    <property type="project" value="UniProtKB-SubCell"/>
</dbReference>
<evidence type="ECO:0000313" key="8">
    <source>
        <dbReference type="Proteomes" id="UP001149411"/>
    </source>
</evidence>
<proteinExistence type="predicted"/>
<comment type="caution">
    <text evidence="7">The sequence shown here is derived from an EMBL/GenBank/DDBJ whole genome shotgun (WGS) entry which is preliminary data.</text>
</comment>
<feature type="transmembrane region" description="Helical" evidence="6">
    <location>
        <begin position="73"/>
        <end position="91"/>
    </location>
</feature>
<evidence type="ECO:0000256" key="2">
    <source>
        <dbReference type="ARBA" id="ARBA00022475"/>
    </source>
</evidence>